<dbReference type="EMBL" id="CAJGYO010000015">
    <property type="protein sequence ID" value="CAD6270669.1"/>
    <property type="molecule type" value="Genomic_DNA"/>
</dbReference>
<organism evidence="2 3">
    <name type="scientific">Miscanthus lutarioriparius</name>
    <dbReference type="NCBI Taxonomy" id="422564"/>
    <lineage>
        <taxon>Eukaryota</taxon>
        <taxon>Viridiplantae</taxon>
        <taxon>Streptophyta</taxon>
        <taxon>Embryophyta</taxon>
        <taxon>Tracheophyta</taxon>
        <taxon>Spermatophyta</taxon>
        <taxon>Magnoliopsida</taxon>
        <taxon>Liliopsida</taxon>
        <taxon>Poales</taxon>
        <taxon>Poaceae</taxon>
        <taxon>PACMAD clade</taxon>
        <taxon>Panicoideae</taxon>
        <taxon>Andropogonodae</taxon>
        <taxon>Andropogoneae</taxon>
        <taxon>Saccharinae</taxon>
        <taxon>Miscanthus</taxon>
    </lineage>
</organism>
<protein>
    <submittedName>
        <fullName evidence="2">Uncharacterized protein</fullName>
    </submittedName>
</protein>
<gene>
    <name evidence="2" type="ORF">NCGR_LOCUS53961</name>
</gene>
<dbReference type="AlphaFoldDB" id="A0A811RJU2"/>
<keyword evidence="1" id="KW-0175">Coiled coil</keyword>
<evidence type="ECO:0000256" key="1">
    <source>
        <dbReference type="SAM" id="Coils"/>
    </source>
</evidence>
<reference evidence="2" key="1">
    <citation type="submission" date="2020-10" db="EMBL/GenBank/DDBJ databases">
        <authorList>
            <person name="Han B."/>
            <person name="Lu T."/>
            <person name="Zhao Q."/>
            <person name="Huang X."/>
            <person name="Zhao Y."/>
        </authorList>
    </citation>
    <scope>NUCLEOTIDE SEQUENCE</scope>
</reference>
<sequence length="387" mass="44947">MSWWRNDKNGSSGGNSARRTPLDLQLRLELPTGRVEVDHGNDNELSSSSSCVSSDISSDERLVLVLAGCRRCWRYCMMAPVVELPVDGLAYHGFATILYDVLDLLGVPTEKIEYVCWGEPRPDGFKGHIVVHHKVPASEFVPVLCAFETLEVENSIASCMQSVSRTALRSVMRDAHDYLKTGPYRLLPAALDLNRFSEPQITAADHAACDEDRYIMDVEMQNHRYRDLLFRCDEEFLKVERKEEEMVGKLEEERMGYDRMKTFYETHEKSLREEIANLKDKVGEAELRHDYLESKVLECEDRIERQRHTLREFHEKEKHRGIRKLALEAHCNMMEKLAVEAAITTTYNMHHLVHYIKCTEYLQNKVNRISQAWIDADRKRVQEIRKV</sequence>
<comment type="caution">
    <text evidence="2">The sequence shown here is derived from an EMBL/GenBank/DDBJ whole genome shotgun (WGS) entry which is preliminary data.</text>
</comment>
<evidence type="ECO:0000313" key="2">
    <source>
        <dbReference type="EMBL" id="CAD6270669.1"/>
    </source>
</evidence>
<dbReference type="Proteomes" id="UP000604825">
    <property type="component" value="Unassembled WGS sequence"/>
</dbReference>
<keyword evidence="3" id="KW-1185">Reference proteome</keyword>
<accession>A0A811RJU2</accession>
<evidence type="ECO:0000313" key="3">
    <source>
        <dbReference type="Proteomes" id="UP000604825"/>
    </source>
</evidence>
<name>A0A811RJU2_9POAL</name>
<proteinExistence type="predicted"/>
<feature type="coiled-coil region" evidence="1">
    <location>
        <begin position="261"/>
        <end position="295"/>
    </location>
</feature>